<dbReference type="EMBL" id="KV425587">
    <property type="protein sequence ID" value="KZT23231.1"/>
    <property type="molecule type" value="Genomic_DNA"/>
</dbReference>
<gene>
    <name evidence="2" type="ORF">NEOLEDRAFT_1136880</name>
</gene>
<evidence type="ECO:0000256" key="1">
    <source>
        <dbReference type="SAM" id="Phobius"/>
    </source>
</evidence>
<name>A0A165R2X0_9AGAM</name>
<dbReference type="InParanoid" id="A0A165R2X0"/>
<feature type="transmembrane region" description="Helical" evidence="1">
    <location>
        <begin position="12"/>
        <end position="32"/>
    </location>
</feature>
<dbReference type="AlphaFoldDB" id="A0A165R2X0"/>
<keyword evidence="3" id="KW-1185">Reference proteome</keyword>
<accession>A0A165R2X0</accession>
<evidence type="ECO:0000313" key="3">
    <source>
        <dbReference type="Proteomes" id="UP000076761"/>
    </source>
</evidence>
<protein>
    <submittedName>
        <fullName evidence="2">Uncharacterized protein</fullName>
    </submittedName>
</protein>
<organism evidence="2 3">
    <name type="scientific">Neolentinus lepideus HHB14362 ss-1</name>
    <dbReference type="NCBI Taxonomy" id="1314782"/>
    <lineage>
        <taxon>Eukaryota</taxon>
        <taxon>Fungi</taxon>
        <taxon>Dikarya</taxon>
        <taxon>Basidiomycota</taxon>
        <taxon>Agaricomycotina</taxon>
        <taxon>Agaricomycetes</taxon>
        <taxon>Gloeophyllales</taxon>
        <taxon>Gloeophyllaceae</taxon>
        <taxon>Neolentinus</taxon>
    </lineage>
</organism>
<evidence type="ECO:0000313" key="2">
    <source>
        <dbReference type="EMBL" id="KZT23231.1"/>
    </source>
</evidence>
<reference evidence="2 3" key="1">
    <citation type="journal article" date="2016" name="Mol. Biol. Evol.">
        <title>Comparative Genomics of Early-Diverging Mushroom-Forming Fungi Provides Insights into the Origins of Lignocellulose Decay Capabilities.</title>
        <authorList>
            <person name="Nagy L.G."/>
            <person name="Riley R."/>
            <person name="Tritt A."/>
            <person name="Adam C."/>
            <person name="Daum C."/>
            <person name="Floudas D."/>
            <person name="Sun H."/>
            <person name="Yadav J.S."/>
            <person name="Pangilinan J."/>
            <person name="Larsson K.H."/>
            <person name="Matsuura K."/>
            <person name="Barry K."/>
            <person name="Labutti K."/>
            <person name="Kuo R."/>
            <person name="Ohm R.A."/>
            <person name="Bhattacharya S.S."/>
            <person name="Shirouzu T."/>
            <person name="Yoshinaga Y."/>
            <person name="Martin F.M."/>
            <person name="Grigoriev I.V."/>
            <person name="Hibbett D.S."/>
        </authorList>
    </citation>
    <scope>NUCLEOTIDE SEQUENCE [LARGE SCALE GENOMIC DNA]</scope>
    <source>
        <strain evidence="2 3">HHB14362 ss-1</strain>
    </source>
</reference>
<keyword evidence="1" id="KW-0812">Transmembrane</keyword>
<keyword evidence="1" id="KW-0472">Membrane</keyword>
<sequence>MGRREAHVVRIDAPLLCLSIYLLQSYLAHIMLRLALVERLLIAEYLRLLSHPTHSCSSLIQLLPSPIAP</sequence>
<dbReference type="Proteomes" id="UP000076761">
    <property type="component" value="Unassembled WGS sequence"/>
</dbReference>
<proteinExistence type="predicted"/>
<keyword evidence="1" id="KW-1133">Transmembrane helix</keyword>